<keyword evidence="2" id="KW-0378">Hydrolase</keyword>
<proteinExistence type="predicted"/>
<dbReference type="AlphaFoldDB" id="A0A3D9LD31"/>
<evidence type="ECO:0000313" key="3">
    <source>
        <dbReference type="Proteomes" id="UP000256727"/>
    </source>
</evidence>
<dbReference type="InterPro" id="IPR007404">
    <property type="entry name" value="YdjM-like"/>
</dbReference>
<dbReference type="Proteomes" id="UP000256727">
    <property type="component" value="Unassembled WGS sequence"/>
</dbReference>
<feature type="transmembrane region" description="Helical" evidence="1">
    <location>
        <begin position="46"/>
        <end position="74"/>
    </location>
</feature>
<organism evidence="2 3">
    <name type="scientific">Citricoccus muralis</name>
    <dbReference type="NCBI Taxonomy" id="169134"/>
    <lineage>
        <taxon>Bacteria</taxon>
        <taxon>Bacillati</taxon>
        <taxon>Actinomycetota</taxon>
        <taxon>Actinomycetes</taxon>
        <taxon>Micrococcales</taxon>
        <taxon>Micrococcaceae</taxon>
        <taxon>Citricoccus</taxon>
    </lineage>
</organism>
<feature type="transmembrane region" description="Helical" evidence="1">
    <location>
        <begin position="140"/>
        <end position="157"/>
    </location>
</feature>
<feature type="transmembrane region" description="Helical" evidence="1">
    <location>
        <begin position="256"/>
        <end position="278"/>
    </location>
</feature>
<gene>
    <name evidence="2" type="ORF">C8E99_2097</name>
</gene>
<dbReference type="RefSeq" id="WP_115932234.1">
    <property type="nucleotide sequence ID" value="NZ_QREH01000001.1"/>
</dbReference>
<evidence type="ECO:0000313" key="2">
    <source>
        <dbReference type="EMBL" id="REE04268.1"/>
    </source>
</evidence>
<name>A0A3D9LD31_9MICC</name>
<protein>
    <submittedName>
        <fullName evidence="2">LexA-binding, inner membrane-associated putative hydrolase</fullName>
    </submittedName>
</protein>
<dbReference type="Pfam" id="PF04307">
    <property type="entry name" value="YdjM"/>
    <property type="match status" value="1"/>
</dbReference>
<dbReference type="OrthoDB" id="3425909at2"/>
<dbReference type="GO" id="GO:0016787">
    <property type="term" value="F:hydrolase activity"/>
    <property type="evidence" value="ECO:0007669"/>
    <property type="project" value="UniProtKB-KW"/>
</dbReference>
<sequence length="288" mass="29718">MMGPHHAATGVAGWVLLAADYAIPLGPLAGVGLFGPESALVVPETIPLGFGLLPGITNLGILAGAIVTAGAALLPDADHRHASIAHSLPPVSEWLCILLGKVAGGHRNGTHSLLGLAVFTLIAWLLSLLAMPTITGTVQVGAGLGTVLLASFAVKALKFMPDRARKVPWLLAVPLGALVALGSGEQGFWFVLAVALGVAVHIAGDMLTDGGCNPFWPLKLRPPRTLPRTPLTRVLWSTGGRMKLPLLGPTGSRREWAVAVVVSLVAVTGMVAALMGVFTEGAQLLARW</sequence>
<feature type="transmembrane region" description="Helical" evidence="1">
    <location>
        <begin position="169"/>
        <end position="200"/>
    </location>
</feature>
<feature type="transmembrane region" description="Helical" evidence="1">
    <location>
        <begin position="113"/>
        <end position="134"/>
    </location>
</feature>
<keyword evidence="1" id="KW-1133">Transmembrane helix</keyword>
<keyword evidence="1" id="KW-0812">Transmembrane</keyword>
<dbReference type="EMBL" id="QREH01000001">
    <property type="protein sequence ID" value="REE04268.1"/>
    <property type="molecule type" value="Genomic_DNA"/>
</dbReference>
<accession>A0A3D9LD31</accession>
<keyword evidence="1" id="KW-0472">Membrane</keyword>
<reference evidence="2 3" key="1">
    <citation type="submission" date="2018-07" db="EMBL/GenBank/DDBJ databases">
        <title>Sequencing the genomes of 1000 actinobacteria strains.</title>
        <authorList>
            <person name="Klenk H.-P."/>
        </authorList>
    </citation>
    <scope>NUCLEOTIDE SEQUENCE [LARGE SCALE GENOMIC DNA]</scope>
    <source>
        <strain evidence="2 3">DSM 14442</strain>
    </source>
</reference>
<evidence type="ECO:0000256" key="1">
    <source>
        <dbReference type="SAM" id="Phobius"/>
    </source>
</evidence>
<keyword evidence="3" id="KW-1185">Reference proteome</keyword>
<comment type="caution">
    <text evidence="2">The sequence shown here is derived from an EMBL/GenBank/DDBJ whole genome shotgun (WGS) entry which is preliminary data.</text>
</comment>